<keyword evidence="1" id="KW-1133">Transmembrane helix</keyword>
<evidence type="ECO:0000256" key="1">
    <source>
        <dbReference type="SAM" id="Phobius"/>
    </source>
</evidence>
<keyword evidence="3" id="KW-1185">Reference proteome</keyword>
<organism evidence="2 3">
    <name type="scientific">Acer negundo</name>
    <name type="common">Box elder</name>
    <dbReference type="NCBI Taxonomy" id="4023"/>
    <lineage>
        <taxon>Eukaryota</taxon>
        <taxon>Viridiplantae</taxon>
        <taxon>Streptophyta</taxon>
        <taxon>Embryophyta</taxon>
        <taxon>Tracheophyta</taxon>
        <taxon>Spermatophyta</taxon>
        <taxon>Magnoliopsida</taxon>
        <taxon>eudicotyledons</taxon>
        <taxon>Gunneridae</taxon>
        <taxon>Pentapetalae</taxon>
        <taxon>rosids</taxon>
        <taxon>malvids</taxon>
        <taxon>Sapindales</taxon>
        <taxon>Sapindaceae</taxon>
        <taxon>Hippocastanoideae</taxon>
        <taxon>Acereae</taxon>
        <taxon>Acer</taxon>
    </lineage>
</organism>
<protein>
    <submittedName>
        <fullName evidence="2">Uncharacterized protein</fullName>
    </submittedName>
</protein>
<reference evidence="2" key="1">
    <citation type="journal article" date="2022" name="Plant J.">
        <title>Strategies of tolerance reflected in two North American maple genomes.</title>
        <authorList>
            <person name="McEvoy S.L."/>
            <person name="Sezen U.U."/>
            <person name="Trouern-Trend A."/>
            <person name="McMahon S.M."/>
            <person name="Schaberg P.G."/>
            <person name="Yang J."/>
            <person name="Wegrzyn J.L."/>
            <person name="Swenson N.G."/>
        </authorList>
    </citation>
    <scope>NUCLEOTIDE SEQUENCE</scope>
    <source>
        <strain evidence="2">91603</strain>
    </source>
</reference>
<keyword evidence="1" id="KW-0812">Transmembrane</keyword>
<accession>A0AAD5NN58</accession>
<gene>
    <name evidence="2" type="ORF">LWI28_007619</name>
</gene>
<name>A0AAD5NN58_ACENE</name>
<evidence type="ECO:0000313" key="2">
    <source>
        <dbReference type="EMBL" id="KAI9173854.1"/>
    </source>
</evidence>
<dbReference type="EMBL" id="JAJSOW010000103">
    <property type="protein sequence ID" value="KAI9173854.1"/>
    <property type="molecule type" value="Genomic_DNA"/>
</dbReference>
<dbReference type="AlphaFoldDB" id="A0AAD5NN58"/>
<feature type="transmembrane region" description="Helical" evidence="1">
    <location>
        <begin position="130"/>
        <end position="151"/>
    </location>
</feature>
<sequence>MDVEVLRRYPATVDDIRRRVFESSRSEKHADVVNLTSSRSELASSFRTGNISSIWVQFQDIPVGKSIQFKFHDLPELGEKLEPEKGPINGEEQELENELKYSWWMLYHVSITPSLVTGGRSVIDSSVAPIVFFFLSLLLLLLLLPAVSSLVNEVSGSVLAGLKKFLGLPECPTVSHHLNIPY</sequence>
<comment type="caution">
    <text evidence="2">The sequence shown here is derived from an EMBL/GenBank/DDBJ whole genome shotgun (WGS) entry which is preliminary data.</text>
</comment>
<proteinExistence type="predicted"/>
<dbReference type="Proteomes" id="UP001064489">
    <property type="component" value="Chromosome 8"/>
</dbReference>
<keyword evidence="1" id="KW-0472">Membrane</keyword>
<reference evidence="2" key="2">
    <citation type="submission" date="2023-02" db="EMBL/GenBank/DDBJ databases">
        <authorList>
            <person name="Swenson N.G."/>
            <person name="Wegrzyn J.L."/>
            <person name="Mcevoy S.L."/>
        </authorList>
    </citation>
    <scope>NUCLEOTIDE SEQUENCE</scope>
    <source>
        <strain evidence="2">91603</strain>
        <tissue evidence="2">Leaf</tissue>
    </source>
</reference>
<evidence type="ECO:0000313" key="3">
    <source>
        <dbReference type="Proteomes" id="UP001064489"/>
    </source>
</evidence>